<evidence type="ECO:0000256" key="5">
    <source>
        <dbReference type="ARBA" id="ARBA00022801"/>
    </source>
</evidence>
<gene>
    <name evidence="10" type="ORF">INT47_002136</name>
</gene>
<comment type="pathway">
    <text evidence="1 8">Amino-acid biosynthesis; L-histidine biosynthesis; L-histidine from 5-phospho-alpha-D-ribose 1-diphosphate: step 8/9.</text>
</comment>
<evidence type="ECO:0000256" key="1">
    <source>
        <dbReference type="ARBA" id="ARBA00004970"/>
    </source>
</evidence>
<evidence type="ECO:0000313" key="10">
    <source>
        <dbReference type="EMBL" id="KAG2202217.1"/>
    </source>
</evidence>
<dbReference type="Pfam" id="PF02811">
    <property type="entry name" value="PHP"/>
    <property type="match status" value="1"/>
</dbReference>
<protein>
    <recommendedName>
        <fullName evidence="3 8">Histidinol-phosphatase</fullName>
        <shortName evidence="8">HolPase</shortName>
        <ecNumber evidence="3 8">3.1.3.15</ecNumber>
    </recommendedName>
</protein>
<dbReference type="Gene3D" id="3.20.20.140">
    <property type="entry name" value="Metal-dependent hydrolases"/>
    <property type="match status" value="1"/>
</dbReference>
<dbReference type="PANTHER" id="PTHR21039">
    <property type="entry name" value="HISTIDINOL PHOSPHATASE-RELATED"/>
    <property type="match status" value="1"/>
</dbReference>
<dbReference type="InterPro" id="IPR010140">
    <property type="entry name" value="Histidinol_P_phosphatase_HisJ"/>
</dbReference>
<accession>A0A8H7R0I5</accession>
<dbReference type="PANTHER" id="PTHR21039:SF0">
    <property type="entry name" value="HISTIDINOL-PHOSPHATASE"/>
    <property type="match status" value="1"/>
</dbReference>
<dbReference type="CDD" id="cd12110">
    <property type="entry name" value="PHP_HisPPase_Hisj_like"/>
    <property type="match status" value="1"/>
</dbReference>
<dbReference type="GO" id="GO:0004401">
    <property type="term" value="F:histidinol-phosphatase activity"/>
    <property type="evidence" value="ECO:0007669"/>
    <property type="project" value="UniProtKB-UniRule"/>
</dbReference>
<evidence type="ECO:0000256" key="3">
    <source>
        <dbReference type="ARBA" id="ARBA00013085"/>
    </source>
</evidence>
<keyword evidence="5 8" id="KW-0378">Hydrolase</keyword>
<evidence type="ECO:0000256" key="2">
    <source>
        <dbReference type="ARBA" id="ARBA00009152"/>
    </source>
</evidence>
<comment type="caution">
    <text evidence="10">The sequence shown here is derived from an EMBL/GenBank/DDBJ whole genome shotgun (WGS) entry which is preliminary data.</text>
</comment>
<dbReference type="GO" id="GO:0005737">
    <property type="term" value="C:cytoplasm"/>
    <property type="evidence" value="ECO:0007669"/>
    <property type="project" value="TreeGrafter"/>
</dbReference>
<dbReference type="OrthoDB" id="5957391at2759"/>
<name>A0A8H7R0I5_9FUNG</name>
<evidence type="ECO:0000256" key="6">
    <source>
        <dbReference type="ARBA" id="ARBA00023102"/>
    </source>
</evidence>
<dbReference type="GO" id="GO:0000105">
    <property type="term" value="P:L-histidine biosynthetic process"/>
    <property type="evidence" value="ECO:0007669"/>
    <property type="project" value="UniProtKB-UniRule"/>
</dbReference>
<comment type="catalytic activity">
    <reaction evidence="7 8">
        <text>L-histidinol phosphate + H2O = L-histidinol + phosphate</text>
        <dbReference type="Rhea" id="RHEA:14465"/>
        <dbReference type="ChEBI" id="CHEBI:15377"/>
        <dbReference type="ChEBI" id="CHEBI:43474"/>
        <dbReference type="ChEBI" id="CHEBI:57699"/>
        <dbReference type="ChEBI" id="CHEBI:57980"/>
        <dbReference type="EC" id="3.1.3.15"/>
    </reaction>
</comment>
<evidence type="ECO:0000256" key="7">
    <source>
        <dbReference type="ARBA" id="ARBA00049158"/>
    </source>
</evidence>
<dbReference type="AlphaFoldDB" id="A0A8H7R0I5"/>
<evidence type="ECO:0000256" key="4">
    <source>
        <dbReference type="ARBA" id="ARBA00022605"/>
    </source>
</evidence>
<dbReference type="EMBL" id="JAEPRD010000063">
    <property type="protein sequence ID" value="KAG2202217.1"/>
    <property type="molecule type" value="Genomic_DNA"/>
</dbReference>
<keyword evidence="6 8" id="KW-0368">Histidine biosynthesis</keyword>
<evidence type="ECO:0000259" key="9">
    <source>
        <dbReference type="Pfam" id="PF02811"/>
    </source>
</evidence>
<dbReference type="NCBIfam" id="TIGR01856">
    <property type="entry name" value="hisJ_fam"/>
    <property type="match status" value="1"/>
</dbReference>
<evidence type="ECO:0000256" key="8">
    <source>
        <dbReference type="RuleBase" id="RU366003"/>
    </source>
</evidence>
<keyword evidence="4 8" id="KW-0028">Amino-acid biosynthesis</keyword>
<reference evidence="10" key="1">
    <citation type="submission" date="2020-12" db="EMBL/GenBank/DDBJ databases">
        <title>Metabolic potential, ecology and presence of endohyphal bacteria is reflected in genomic diversity of Mucoromycotina.</title>
        <authorList>
            <person name="Muszewska A."/>
            <person name="Okrasinska A."/>
            <person name="Steczkiewicz K."/>
            <person name="Drgas O."/>
            <person name="Orlowska M."/>
            <person name="Perlinska-Lenart U."/>
            <person name="Aleksandrzak-Piekarczyk T."/>
            <person name="Szatraj K."/>
            <person name="Zielenkiewicz U."/>
            <person name="Pilsyk S."/>
            <person name="Malc E."/>
            <person name="Mieczkowski P."/>
            <person name="Kruszewska J.S."/>
            <person name="Biernat P."/>
            <person name="Pawlowska J."/>
        </authorList>
    </citation>
    <scope>NUCLEOTIDE SEQUENCE</scope>
    <source>
        <strain evidence="10">WA0000017839</strain>
    </source>
</reference>
<dbReference type="EC" id="3.1.3.15" evidence="3 8"/>
<dbReference type="InterPro" id="IPR016195">
    <property type="entry name" value="Pol/histidinol_Pase-like"/>
</dbReference>
<dbReference type="UniPathway" id="UPA00031">
    <property type="reaction ID" value="UER00013"/>
</dbReference>
<organism evidence="10 11">
    <name type="scientific">Mucor saturninus</name>
    <dbReference type="NCBI Taxonomy" id="64648"/>
    <lineage>
        <taxon>Eukaryota</taxon>
        <taxon>Fungi</taxon>
        <taxon>Fungi incertae sedis</taxon>
        <taxon>Mucoromycota</taxon>
        <taxon>Mucoromycotina</taxon>
        <taxon>Mucoromycetes</taxon>
        <taxon>Mucorales</taxon>
        <taxon>Mucorineae</taxon>
        <taxon>Mucoraceae</taxon>
        <taxon>Mucor</taxon>
    </lineage>
</organism>
<evidence type="ECO:0000313" key="11">
    <source>
        <dbReference type="Proteomes" id="UP000603453"/>
    </source>
</evidence>
<sequence>MPYSYHSHSGQFCKHGYGLLEDVVKEAIRKGFHAYGLSEHMPRYDDSELYPEEIEACCTPQTLETTYADFQKEAKRLQEFYKDQILLLVGAEIEFINKDYAHHVDQLRKTFTADYVVGSLHHVNSVPIDFSPELYVHALSQVDGKLDELYIRYFDEQYIMLKSVRPEVVGHFDLIRIFADQTVADNTLLESNVWERIVRNIDYIVGYGGLFEINSRSWKKGLRDAYPQRDIIKIILKKGGKFTLSDDCHGPKDVGLFYEKLPEYLSLTGIKTIHYLAYENNKVVVKEHLNILDDAFWKGIKDW</sequence>
<dbReference type="InterPro" id="IPR004013">
    <property type="entry name" value="PHP_dom"/>
</dbReference>
<dbReference type="Proteomes" id="UP000603453">
    <property type="component" value="Unassembled WGS sequence"/>
</dbReference>
<comment type="similarity">
    <text evidence="2 8">Belongs to the PHP hydrolase family. HisK subfamily.</text>
</comment>
<keyword evidence="11" id="KW-1185">Reference proteome</keyword>
<dbReference type="SUPFAM" id="SSF89550">
    <property type="entry name" value="PHP domain-like"/>
    <property type="match status" value="1"/>
</dbReference>
<proteinExistence type="inferred from homology"/>
<feature type="domain" description="PHP" evidence="9">
    <location>
        <begin position="5"/>
        <end position="215"/>
    </location>
</feature>